<name>A0A4R8DGW7_9BACT</name>
<keyword evidence="1" id="KW-0472">Membrane</keyword>
<keyword evidence="3" id="KW-1185">Reference proteome</keyword>
<evidence type="ECO:0000256" key="1">
    <source>
        <dbReference type="SAM" id="Phobius"/>
    </source>
</evidence>
<accession>A0A4R8DGW7</accession>
<feature type="transmembrane region" description="Helical" evidence="1">
    <location>
        <begin position="90"/>
        <end position="111"/>
    </location>
</feature>
<feature type="transmembrane region" description="Helical" evidence="1">
    <location>
        <begin position="57"/>
        <end position="78"/>
    </location>
</feature>
<dbReference type="EMBL" id="SODV01000002">
    <property type="protein sequence ID" value="TDW96210.1"/>
    <property type="molecule type" value="Genomic_DNA"/>
</dbReference>
<comment type="caution">
    <text evidence="2">The sequence shown here is derived from an EMBL/GenBank/DDBJ whole genome shotgun (WGS) entry which is preliminary data.</text>
</comment>
<protein>
    <submittedName>
        <fullName evidence="2">Uncharacterized protein DUF3810</fullName>
    </submittedName>
</protein>
<keyword evidence="1" id="KW-1133">Transmembrane helix</keyword>
<dbReference type="OrthoDB" id="1048788at2"/>
<proteinExistence type="predicted"/>
<reference evidence="2 3" key="1">
    <citation type="submission" date="2019-03" db="EMBL/GenBank/DDBJ databases">
        <title>Genomic Encyclopedia of Type Strains, Phase IV (KMG-IV): sequencing the most valuable type-strain genomes for metagenomic binning, comparative biology and taxonomic classification.</title>
        <authorList>
            <person name="Goeker M."/>
        </authorList>
    </citation>
    <scope>NUCLEOTIDE SEQUENCE [LARGE SCALE GENOMIC DNA]</scope>
    <source>
        <strain evidence="2 3">DSM 100059</strain>
    </source>
</reference>
<sequence length="355" mass="41213">MAKYKRLLILVVLFLAVAWFGMYPEWVERAYSTGIYPHLAALLRGLWGWVPFSAGDVFYFAAGVLLLTWAVILVARLLKREWSFRQWLGWGRRFVEWCLVIILVFNLAWALNYNRLGIAYQLRLDPRPYGRDTLQNLIDSLLIRVNDERRAAVAPLPDAGVILREAREAYRGIEGDTSLAFIHYTYKSIKPSMYGEWGNYMGFLGYYNPFTGEAQVNCTVPAFTLPYTACHEMAHQLGYASESEANFVGYLAAVHSTDPWFRYSAYFDLFSYANRELFLRDSAAARRNYHALDTLVRADYHTLINFLRAHRNPLEPVLNRMYDGYLKAHHQEKGIESYSEVTAWLIAYRQKYGRL</sequence>
<organism evidence="2 3">
    <name type="scientific">Dinghuibacter silviterrae</name>
    <dbReference type="NCBI Taxonomy" id="1539049"/>
    <lineage>
        <taxon>Bacteria</taxon>
        <taxon>Pseudomonadati</taxon>
        <taxon>Bacteroidota</taxon>
        <taxon>Chitinophagia</taxon>
        <taxon>Chitinophagales</taxon>
        <taxon>Chitinophagaceae</taxon>
        <taxon>Dinghuibacter</taxon>
    </lineage>
</organism>
<keyword evidence="1" id="KW-0812">Transmembrane</keyword>
<dbReference type="AlphaFoldDB" id="A0A4R8DGW7"/>
<dbReference type="RefSeq" id="WP_133996280.1">
    <property type="nucleotide sequence ID" value="NZ_SODV01000002.1"/>
</dbReference>
<dbReference type="Proteomes" id="UP000294498">
    <property type="component" value="Unassembled WGS sequence"/>
</dbReference>
<dbReference type="Pfam" id="PF12725">
    <property type="entry name" value="DUF3810"/>
    <property type="match status" value="1"/>
</dbReference>
<dbReference type="InterPro" id="IPR024294">
    <property type="entry name" value="DUF3810"/>
</dbReference>
<evidence type="ECO:0000313" key="2">
    <source>
        <dbReference type="EMBL" id="TDW96210.1"/>
    </source>
</evidence>
<gene>
    <name evidence="2" type="ORF">EDB95_4035</name>
</gene>
<evidence type="ECO:0000313" key="3">
    <source>
        <dbReference type="Proteomes" id="UP000294498"/>
    </source>
</evidence>